<organism evidence="1 2">
    <name type="scientific">Wuchereria bancrofti</name>
    <dbReference type="NCBI Taxonomy" id="6293"/>
    <lineage>
        <taxon>Eukaryota</taxon>
        <taxon>Metazoa</taxon>
        <taxon>Ecdysozoa</taxon>
        <taxon>Nematoda</taxon>
        <taxon>Chromadorea</taxon>
        <taxon>Rhabditida</taxon>
        <taxon>Spirurina</taxon>
        <taxon>Spiruromorpha</taxon>
        <taxon>Filarioidea</taxon>
        <taxon>Onchocercidae</taxon>
        <taxon>Wuchereria</taxon>
    </lineage>
</organism>
<dbReference type="EMBL" id="UYWW01006582">
    <property type="protein sequence ID" value="VDM14814.1"/>
    <property type="molecule type" value="Genomic_DNA"/>
</dbReference>
<reference evidence="1 2" key="1">
    <citation type="submission" date="2018-11" db="EMBL/GenBank/DDBJ databases">
        <authorList>
            <consortium name="Pathogen Informatics"/>
        </authorList>
    </citation>
    <scope>NUCLEOTIDE SEQUENCE [LARGE SCALE GENOMIC DNA]</scope>
</reference>
<dbReference type="InParanoid" id="A0A3P7EEC7"/>
<dbReference type="Proteomes" id="UP000270924">
    <property type="component" value="Unassembled WGS sequence"/>
</dbReference>
<accession>A0A3P7EEC7</accession>
<keyword evidence="2" id="KW-1185">Reference proteome</keyword>
<dbReference type="OrthoDB" id="6093641at2759"/>
<protein>
    <submittedName>
        <fullName evidence="1">Uncharacterized protein</fullName>
    </submittedName>
</protein>
<name>A0A3P7EEC7_WUCBA</name>
<gene>
    <name evidence="1" type="ORF">WBA_LOCUS8200</name>
</gene>
<dbReference type="AlphaFoldDB" id="A0A3P7EEC7"/>
<evidence type="ECO:0000313" key="2">
    <source>
        <dbReference type="Proteomes" id="UP000270924"/>
    </source>
</evidence>
<evidence type="ECO:0000313" key="1">
    <source>
        <dbReference type="EMBL" id="VDM14814.1"/>
    </source>
</evidence>
<proteinExistence type="predicted"/>
<sequence length="57" mass="6379">MRDTIKGSRFRAKQSLNSIDGNEFDGLDGIRIRIEKRSLDALEGEGFGIKKRALDAL</sequence>
<feature type="non-terminal residue" evidence="1">
    <location>
        <position position="57"/>
    </location>
</feature>